<evidence type="ECO:0000256" key="1">
    <source>
        <dbReference type="SAM" id="Phobius"/>
    </source>
</evidence>
<accession>S9VTB9</accession>
<dbReference type="EMBL" id="LR877145">
    <property type="protein sequence ID" value="CAD2212688.1"/>
    <property type="molecule type" value="Genomic_DNA"/>
</dbReference>
<dbReference type="PANTHER" id="PTHR40741">
    <property type="entry name" value="AMASTIN-RELATED"/>
    <property type="match status" value="1"/>
</dbReference>
<dbReference type="Proteomes" id="UP000515908">
    <property type="component" value="Chromosome 01"/>
</dbReference>
<dbReference type="Pfam" id="PF07344">
    <property type="entry name" value="Amastin"/>
    <property type="match status" value="1"/>
</dbReference>
<gene>
    <name evidence="2" type="ORF">ADEAN_000010000</name>
</gene>
<evidence type="ECO:0000313" key="3">
    <source>
        <dbReference type="Proteomes" id="UP000515908"/>
    </source>
</evidence>
<keyword evidence="1" id="KW-0812">Transmembrane</keyword>
<keyword evidence="3" id="KW-1185">Reference proteome</keyword>
<dbReference type="VEuPathDB" id="TriTrypDB:ADEAN_000010000"/>
<dbReference type="OrthoDB" id="247213at2759"/>
<dbReference type="AlphaFoldDB" id="S9VTB9"/>
<dbReference type="InterPro" id="IPR009944">
    <property type="entry name" value="Amastin"/>
</dbReference>
<dbReference type="PANTHER" id="PTHR40741:SF1">
    <property type="entry name" value="AMASTIN"/>
    <property type="match status" value="1"/>
</dbReference>
<feature type="transmembrane region" description="Helical" evidence="1">
    <location>
        <begin position="154"/>
        <end position="177"/>
    </location>
</feature>
<evidence type="ECO:0000313" key="2">
    <source>
        <dbReference type="EMBL" id="CAD2212688.1"/>
    </source>
</evidence>
<name>S9VTB9_9TRYP</name>
<reference evidence="2 3" key="1">
    <citation type="submission" date="2020-08" db="EMBL/GenBank/DDBJ databases">
        <authorList>
            <person name="Newling K."/>
            <person name="Davey J."/>
            <person name="Forrester S."/>
        </authorList>
    </citation>
    <scope>NUCLEOTIDE SEQUENCE [LARGE SCALE GENOMIC DNA]</scope>
    <source>
        <strain evidence="3">Crithidia deanei Carvalho (ATCC PRA-265)</strain>
    </source>
</reference>
<sequence length="178" mass="19816">MAYCVRVIVFLLLVIFTAAGTCSLLFPLFRKEENEVKYQVFFWHREMITHTKTLDSVERINNNQIECKKAKDFYTASAALAVAGTGLGGLATFVSFGYLFVRRSCCMALMLVILTFLSFACFTADVGMIASSYTQDACKDMPMYNKLKDQDLDIVEAFGLMCAAAGGYLIIFVLSFCA</sequence>
<proteinExistence type="predicted"/>
<keyword evidence="1" id="KW-0472">Membrane</keyword>
<feature type="transmembrane region" description="Helical" evidence="1">
    <location>
        <begin position="108"/>
        <end position="134"/>
    </location>
</feature>
<feature type="transmembrane region" description="Helical" evidence="1">
    <location>
        <begin position="78"/>
        <end position="101"/>
    </location>
</feature>
<keyword evidence="1" id="KW-1133">Transmembrane helix</keyword>
<feature type="transmembrane region" description="Helical" evidence="1">
    <location>
        <begin position="7"/>
        <end position="29"/>
    </location>
</feature>
<protein>
    <submittedName>
        <fullName evidence="2">Amastin surface glycoprotein, putative</fullName>
    </submittedName>
</protein>
<organism evidence="2 3">
    <name type="scientific">Angomonas deanei</name>
    <dbReference type="NCBI Taxonomy" id="59799"/>
    <lineage>
        <taxon>Eukaryota</taxon>
        <taxon>Discoba</taxon>
        <taxon>Euglenozoa</taxon>
        <taxon>Kinetoplastea</taxon>
        <taxon>Metakinetoplastina</taxon>
        <taxon>Trypanosomatida</taxon>
        <taxon>Trypanosomatidae</taxon>
        <taxon>Strigomonadinae</taxon>
        <taxon>Angomonas</taxon>
    </lineage>
</organism>